<dbReference type="SUPFAM" id="SSF63380">
    <property type="entry name" value="Riboflavin synthase domain-like"/>
    <property type="match status" value="1"/>
</dbReference>
<dbReference type="SUPFAM" id="SSF52343">
    <property type="entry name" value="Ferredoxin reductase-like, C-terminal NADP-linked domain"/>
    <property type="match status" value="1"/>
</dbReference>
<dbReference type="InterPro" id="IPR017938">
    <property type="entry name" value="Riboflavin_synthase-like_b-brl"/>
</dbReference>
<dbReference type="Proteomes" id="UP001055439">
    <property type="component" value="Chromosome 9"/>
</dbReference>
<gene>
    <name evidence="2" type="ORF">MUK42_15378</name>
</gene>
<dbReference type="Pfam" id="PF00175">
    <property type="entry name" value="NAD_binding_1"/>
    <property type="match status" value="1"/>
</dbReference>
<feature type="domain" description="FAD-binding FR-type" evidence="1">
    <location>
        <begin position="49"/>
        <end position="156"/>
    </location>
</feature>
<protein>
    <submittedName>
        <fullName evidence="2">Fruit protein</fullName>
    </submittedName>
</protein>
<evidence type="ECO:0000313" key="2">
    <source>
        <dbReference type="EMBL" id="URE42857.1"/>
    </source>
</evidence>
<evidence type="ECO:0000313" key="3">
    <source>
        <dbReference type="Proteomes" id="UP001055439"/>
    </source>
</evidence>
<dbReference type="PROSITE" id="PS51384">
    <property type="entry name" value="FAD_FR"/>
    <property type="match status" value="1"/>
</dbReference>
<keyword evidence="3" id="KW-1185">Reference proteome</keyword>
<sequence length="406" mass="43427">MATTLAASCPSPPLLRPMSLLPRLRLGLSLPLRRRALTAVAAAVRQDAATWTQAPLSLVAPASADASLFHVSVDVSDAPDLAVSYTLPGQYLQLRVPASEKPSFLAIASPPSFASSRGEFQFLVKRVPGSTADLLCELGRGDVVELSAVMGKGFQVERISPPDAFPAVLIFSTGSGIRWGSDPFRASSNFYFKPQGTVPVGCISHPKDSKSIAITDRFKDWESTGVRVIPVLSQPDEKWSGERGYVQTAFSRTKEILNPLLTGAVLCGHKQMAEDSPNDRALDCSPQPSQILQTADLGTQYASIGKRVAVCKHRNPAEFGGEQTGLTATPGTTLTHPAANPLDKATLALVLHDSSLCALVHMEACGEDLGPRTRTETACKPKHTSGQSFWGSDGEWGQIKIKKNAW</sequence>
<reference evidence="2" key="1">
    <citation type="submission" date="2022-05" db="EMBL/GenBank/DDBJ databases">
        <title>The Musa troglodytarum L. genome provides insights into the mechanism of non-climacteric behaviour and enrichment of carotenoids.</title>
        <authorList>
            <person name="Wang J."/>
        </authorList>
    </citation>
    <scope>NUCLEOTIDE SEQUENCE</scope>
    <source>
        <tissue evidence="2">Leaf</tissue>
    </source>
</reference>
<dbReference type="PANTHER" id="PTHR47215:SF1">
    <property type="entry name" value="F9L1.8 PROTEIN"/>
    <property type="match status" value="1"/>
</dbReference>
<dbReference type="GO" id="GO:0016491">
    <property type="term" value="F:oxidoreductase activity"/>
    <property type="evidence" value="ECO:0007669"/>
    <property type="project" value="InterPro"/>
</dbReference>
<accession>A0A9E7I556</accession>
<name>A0A9E7I556_9LILI</name>
<dbReference type="PANTHER" id="PTHR47215">
    <property type="match status" value="1"/>
</dbReference>
<dbReference type="OrthoDB" id="1856718at2759"/>
<dbReference type="EMBL" id="CP097511">
    <property type="protein sequence ID" value="URE42857.1"/>
    <property type="molecule type" value="Genomic_DNA"/>
</dbReference>
<proteinExistence type="predicted"/>
<dbReference type="InterPro" id="IPR001433">
    <property type="entry name" value="OxRdtase_FAD/NAD-bd"/>
</dbReference>
<evidence type="ECO:0000259" key="1">
    <source>
        <dbReference type="PROSITE" id="PS51384"/>
    </source>
</evidence>
<dbReference type="InterPro" id="IPR039261">
    <property type="entry name" value="FNR_nucleotide-bd"/>
</dbReference>
<dbReference type="Gene3D" id="2.40.30.10">
    <property type="entry name" value="Translation factors"/>
    <property type="match status" value="1"/>
</dbReference>
<dbReference type="AlphaFoldDB" id="A0A9E7I556"/>
<dbReference type="Gene3D" id="3.40.50.80">
    <property type="entry name" value="Nucleotide-binding domain of ferredoxin-NADP reductase (FNR) module"/>
    <property type="match status" value="1"/>
</dbReference>
<dbReference type="InterPro" id="IPR017927">
    <property type="entry name" value="FAD-bd_FR_type"/>
</dbReference>
<organism evidence="2 3">
    <name type="scientific">Musa troglodytarum</name>
    <name type="common">fe'i banana</name>
    <dbReference type="NCBI Taxonomy" id="320322"/>
    <lineage>
        <taxon>Eukaryota</taxon>
        <taxon>Viridiplantae</taxon>
        <taxon>Streptophyta</taxon>
        <taxon>Embryophyta</taxon>
        <taxon>Tracheophyta</taxon>
        <taxon>Spermatophyta</taxon>
        <taxon>Magnoliopsida</taxon>
        <taxon>Liliopsida</taxon>
        <taxon>Zingiberales</taxon>
        <taxon>Musaceae</taxon>
        <taxon>Musa</taxon>
    </lineage>
</organism>